<dbReference type="GO" id="GO:0016020">
    <property type="term" value="C:membrane"/>
    <property type="evidence" value="ECO:0007669"/>
    <property type="project" value="UniProtKB-SubCell"/>
</dbReference>
<keyword evidence="5" id="KW-0812">Transmembrane</keyword>
<gene>
    <name evidence="9" type="ORF">HPB52_002225</name>
</gene>
<dbReference type="VEuPathDB" id="VectorBase:RSAN_055198"/>
<dbReference type="EMBL" id="JABSTV010001252">
    <property type="protein sequence ID" value="KAH7946643.1"/>
    <property type="molecule type" value="Genomic_DNA"/>
</dbReference>
<protein>
    <recommendedName>
        <fullName evidence="8">Glycosyltransferase family 92 protein</fullName>
        <ecNumber evidence="8">2.4.1.-</ecNumber>
    </recommendedName>
</protein>
<evidence type="ECO:0000313" key="9">
    <source>
        <dbReference type="EMBL" id="KAH7946643.1"/>
    </source>
</evidence>
<dbReference type="EC" id="2.4.1.-" evidence="8"/>
<comment type="caution">
    <text evidence="9">The sequence shown here is derived from an EMBL/GenBank/DDBJ whole genome shotgun (WGS) entry which is preliminary data.</text>
</comment>
<accession>A0A9D4PM78</accession>
<evidence type="ECO:0000256" key="2">
    <source>
        <dbReference type="ARBA" id="ARBA00007647"/>
    </source>
</evidence>
<evidence type="ECO:0000256" key="8">
    <source>
        <dbReference type="RuleBase" id="RU366017"/>
    </source>
</evidence>
<evidence type="ECO:0000256" key="3">
    <source>
        <dbReference type="ARBA" id="ARBA00022676"/>
    </source>
</evidence>
<reference evidence="9" key="2">
    <citation type="submission" date="2021-09" db="EMBL/GenBank/DDBJ databases">
        <authorList>
            <person name="Jia N."/>
            <person name="Wang J."/>
            <person name="Shi W."/>
            <person name="Du L."/>
            <person name="Sun Y."/>
            <person name="Zhan W."/>
            <person name="Jiang J."/>
            <person name="Wang Q."/>
            <person name="Zhang B."/>
            <person name="Ji P."/>
            <person name="Sakyi L.B."/>
            <person name="Cui X."/>
            <person name="Yuan T."/>
            <person name="Jiang B."/>
            <person name="Yang W."/>
            <person name="Lam T.T.-Y."/>
            <person name="Chang Q."/>
            <person name="Ding S."/>
            <person name="Wang X."/>
            <person name="Zhu J."/>
            <person name="Ruan X."/>
            <person name="Zhao L."/>
            <person name="Wei J."/>
            <person name="Que T."/>
            <person name="Du C."/>
            <person name="Cheng J."/>
            <person name="Dai P."/>
            <person name="Han X."/>
            <person name="Huang E."/>
            <person name="Gao Y."/>
            <person name="Liu J."/>
            <person name="Shao H."/>
            <person name="Ye R."/>
            <person name="Li L."/>
            <person name="Wei W."/>
            <person name="Wang X."/>
            <person name="Wang C."/>
            <person name="Huo Q."/>
            <person name="Li W."/>
            <person name="Guo W."/>
            <person name="Chen H."/>
            <person name="Chen S."/>
            <person name="Zhou L."/>
            <person name="Zhou L."/>
            <person name="Ni X."/>
            <person name="Tian J."/>
            <person name="Zhou Y."/>
            <person name="Sheng Y."/>
            <person name="Liu T."/>
            <person name="Pan Y."/>
            <person name="Xia L."/>
            <person name="Li J."/>
            <person name="Zhao F."/>
            <person name="Cao W."/>
        </authorList>
    </citation>
    <scope>NUCLEOTIDE SEQUENCE</scope>
    <source>
        <strain evidence="9">Rsan-2018</strain>
        <tissue evidence="9">Larvae</tissue>
    </source>
</reference>
<proteinExistence type="inferred from homology"/>
<dbReference type="Proteomes" id="UP000821837">
    <property type="component" value="Chromosome 6"/>
</dbReference>
<comment type="subcellular location">
    <subcellularLocation>
        <location evidence="1">Membrane</location>
        <topology evidence="1">Single-pass membrane protein</topology>
    </subcellularLocation>
</comment>
<evidence type="ECO:0000256" key="6">
    <source>
        <dbReference type="ARBA" id="ARBA00022989"/>
    </source>
</evidence>
<comment type="similarity">
    <text evidence="2 8">Belongs to the glycosyltransferase 92 family.</text>
</comment>
<evidence type="ECO:0000256" key="7">
    <source>
        <dbReference type="ARBA" id="ARBA00023136"/>
    </source>
</evidence>
<name>A0A9D4PM78_RHISA</name>
<evidence type="ECO:0000313" key="10">
    <source>
        <dbReference type="Proteomes" id="UP000821837"/>
    </source>
</evidence>
<keyword evidence="3 8" id="KW-0328">Glycosyltransferase</keyword>
<dbReference type="PANTHER" id="PTHR21461:SF40">
    <property type="entry name" value="GLYCOSYLTRANSFERASE FAMILY 92 PROTEIN"/>
    <property type="match status" value="1"/>
</dbReference>
<keyword evidence="7" id="KW-0472">Membrane</keyword>
<dbReference type="PANTHER" id="PTHR21461">
    <property type="entry name" value="GLYCOSYLTRANSFERASE FAMILY 92 PROTEIN"/>
    <property type="match status" value="1"/>
</dbReference>
<evidence type="ECO:0000256" key="4">
    <source>
        <dbReference type="ARBA" id="ARBA00022679"/>
    </source>
</evidence>
<dbReference type="Pfam" id="PF01697">
    <property type="entry name" value="Glyco_transf_92"/>
    <property type="match status" value="1"/>
</dbReference>
<dbReference type="GO" id="GO:0005737">
    <property type="term" value="C:cytoplasm"/>
    <property type="evidence" value="ECO:0007669"/>
    <property type="project" value="TreeGrafter"/>
</dbReference>
<evidence type="ECO:0000256" key="1">
    <source>
        <dbReference type="ARBA" id="ARBA00004167"/>
    </source>
</evidence>
<evidence type="ECO:0000256" key="5">
    <source>
        <dbReference type="ARBA" id="ARBA00022692"/>
    </source>
</evidence>
<dbReference type="AlphaFoldDB" id="A0A9D4PM78"/>
<reference evidence="9" key="1">
    <citation type="journal article" date="2020" name="Cell">
        <title>Large-Scale Comparative Analyses of Tick Genomes Elucidate Their Genetic Diversity and Vector Capacities.</title>
        <authorList>
            <consortium name="Tick Genome and Microbiome Consortium (TIGMIC)"/>
            <person name="Jia N."/>
            <person name="Wang J."/>
            <person name="Shi W."/>
            <person name="Du L."/>
            <person name="Sun Y."/>
            <person name="Zhan W."/>
            <person name="Jiang J.F."/>
            <person name="Wang Q."/>
            <person name="Zhang B."/>
            <person name="Ji P."/>
            <person name="Bell-Sakyi L."/>
            <person name="Cui X.M."/>
            <person name="Yuan T.T."/>
            <person name="Jiang B.G."/>
            <person name="Yang W.F."/>
            <person name="Lam T.T."/>
            <person name="Chang Q.C."/>
            <person name="Ding S.J."/>
            <person name="Wang X.J."/>
            <person name="Zhu J.G."/>
            <person name="Ruan X.D."/>
            <person name="Zhao L."/>
            <person name="Wei J.T."/>
            <person name="Ye R.Z."/>
            <person name="Que T.C."/>
            <person name="Du C.H."/>
            <person name="Zhou Y.H."/>
            <person name="Cheng J.X."/>
            <person name="Dai P.F."/>
            <person name="Guo W.B."/>
            <person name="Han X.H."/>
            <person name="Huang E.J."/>
            <person name="Li L.F."/>
            <person name="Wei W."/>
            <person name="Gao Y.C."/>
            <person name="Liu J.Z."/>
            <person name="Shao H.Z."/>
            <person name="Wang X."/>
            <person name="Wang C.C."/>
            <person name="Yang T.C."/>
            <person name="Huo Q.B."/>
            <person name="Li W."/>
            <person name="Chen H.Y."/>
            <person name="Chen S.E."/>
            <person name="Zhou L.G."/>
            <person name="Ni X.B."/>
            <person name="Tian J.H."/>
            <person name="Sheng Y."/>
            <person name="Liu T."/>
            <person name="Pan Y.S."/>
            <person name="Xia L.Y."/>
            <person name="Li J."/>
            <person name="Zhao F."/>
            <person name="Cao W.C."/>
        </authorList>
    </citation>
    <scope>NUCLEOTIDE SEQUENCE</scope>
    <source>
        <strain evidence="9">Rsan-2018</strain>
    </source>
</reference>
<sequence>MKPSTSYVLPVLFDAAEVSVFPAMTCPNENERLLTRYMDHWEDALIEQLQNGSAGAPPRAESAAWEVLLKGSVHVFSAYLANASIWGVHVVGLVQRDVELSNSTTPSIECLVRTADGKSLRRPVIVKKMWEEFPHEFLRAQLICPLQGVVGLREPASVILRAFGVPDTEQVELPVRKPPETAPTKCCSVCVGPTYGAATRLWEVVEFVTHYELLGARSFFFYDLEMSQSMLRLVGRLQAEGWDVTLVPFKLIAPYNHSNVAWGQTVMLSDCAFRSRFKTEYFVNVDFDELIVPRAKYGANLSALIESVERRRGAGNVGSLVLKNRVFCYEHQVNRDYVRPDALPLRSRILNTHLSVANNNFTYKYIARARAVCSAAIHRVVEFCRDYEAVFMNSNELVVNIYRRCCNYDVGKEKSWGVDFRDADRLFVDDSAKALSSSLNGLLPSVARSLLPRGPEVTRIYEARVINDDK</sequence>
<organism evidence="9 10">
    <name type="scientific">Rhipicephalus sanguineus</name>
    <name type="common">Brown dog tick</name>
    <name type="synonym">Ixodes sanguineus</name>
    <dbReference type="NCBI Taxonomy" id="34632"/>
    <lineage>
        <taxon>Eukaryota</taxon>
        <taxon>Metazoa</taxon>
        <taxon>Ecdysozoa</taxon>
        <taxon>Arthropoda</taxon>
        <taxon>Chelicerata</taxon>
        <taxon>Arachnida</taxon>
        <taxon>Acari</taxon>
        <taxon>Parasitiformes</taxon>
        <taxon>Ixodida</taxon>
        <taxon>Ixodoidea</taxon>
        <taxon>Ixodidae</taxon>
        <taxon>Rhipicephalinae</taxon>
        <taxon>Rhipicephalus</taxon>
        <taxon>Rhipicephalus</taxon>
    </lineage>
</organism>
<dbReference type="GO" id="GO:0016757">
    <property type="term" value="F:glycosyltransferase activity"/>
    <property type="evidence" value="ECO:0007669"/>
    <property type="project" value="UniProtKB-UniRule"/>
</dbReference>
<keyword evidence="4 8" id="KW-0808">Transferase</keyword>
<keyword evidence="6" id="KW-1133">Transmembrane helix</keyword>
<keyword evidence="10" id="KW-1185">Reference proteome</keyword>
<dbReference type="InterPro" id="IPR008166">
    <property type="entry name" value="Glyco_transf_92"/>
</dbReference>